<evidence type="ECO:0000313" key="4">
    <source>
        <dbReference type="Proteomes" id="UP000216188"/>
    </source>
</evidence>
<evidence type="ECO:0000256" key="1">
    <source>
        <dbReference type="SAM" id="MobiDB-lite"/>
    </source>
</evidence>
<accession>A0A256G912</accession>
<comment type="caution">
    <text evidence="3">The sequence shown here is derived from an EMBL/GenBank/DDBJ whole genome shotgun (WGS) entry which is preliminary data.</text>
</comment>
<feature type="compositionally biased region" description="Basic and acidic residues" evidence="1">
    <location>
        <begin position="19"/>
        <end position="28"/>
    </location>
</feature>
<feature type="compositionally biased region" description="Low complexity" evidence="1">
    <location>
        <begin position="99"/>
        <end position="145"/>
    </location>
</feature>
<dbReference type="Pfam" id="PF01527">
    <property type="entry name" value="HTH_Tnp_1"/>
    <property type="match status" value="1"/>
</dbReference>
<name>A0A256G912_9HYPH</name>
<proteinExistence type="predicted"/>
<organism evidence="3 4">
    <name type="scientific">Brucella pseudogrignonensis</name>
    <dbReference type="NCBI Taxonomy" id="419475"/>
    <lineage>
        <taxon>Bacteria</taxon>
        <taxon>Pseudomonadati</taxon>
        <taxon>Pseudomonadota</taxon>
        <taxon>Alphaproteobacteria</taxon>
        <taxon>Hyphomicrobiales</taxon>
        <taxon>Brucellaceae</taxon>
        <taxon>Brucella/Ochrobactrum group</taxon>
        <taxon>Brucella</taxon>
    </lineage>
</organism>
<evidence type="ECO:0000313" key="2">
    <source>
        <dbReference type="EMBL" id="NNV23414.1"/>
    </source>
</evidence>
<dbReference type="Proteomes" id="UP000526233">
    <property type="component" value="Unassembled WGS sequence"/>
</dbReference>
<feature type="compositionally biased region" description="Polar residues" evidence="1">
    <location>
        <begin position="1"/>
        <end position="10"/>
    </location>
</feature>
<dbReference type="GO" id="GO:0003677">
    <property type="term" value="F:DNA binding"/>
    <property type="evidence" value="ECO:0007669"/>
    <property type="project" value="InterPro"/>
</dbReference>
<dbReference type="AlphaFoldDB" id="A0A256G912"/>
<evidence type="ECO:0000313" key="3">
    <source>
        <dbReference type="EMBL" id="OYR23548.1"/>
    </source>
</evidence>
<reference evidence="2 5" key="2">
    <citation type="submission" date="2018-11" db="EMBL/GenBank/DDBJ databases">
        <title>Genome sequencing and analysis.</title>
        <authorList>
            <person name="Huang Y.-T."/>
        </authorList>
    </citation>
    <scope>NUCLEOTIDE SEQUENCE [LARGE SCALE GENOMIC DNA]</scope>
    <source>
        <strain evidence="2 5">SHIN</strain>
    </source>
</reference>
<feature type="region of interest" description="Disordered" evidence="1">
    <location>
        <begin position="90"/>
        <end position="145"/>
    </location>
</feature>
<dbReference type="EMBL" id="PKQI01000004">
    <property type="protein sequence ID" value="NNV23414.1"/>
    <property type="molecule type" value="Genomic_DNA"/>
</dbReference>
<dbReference type="GO" id="GO:0004803">
    <property type="term" value="F:transposase activity"/>
    <property type="evidence" value="ECO:0007669"/>
    <property type="project" value="InterPro"/>
</dbReference>
<dbReference type="Proteomes" id="UP000216188">
    <property type="component" value="Unassembled WGS sequence"/>
</dbReference>
<protein>
    <submittedName>
        <fullName evidence="2 3">Transcriptional regulator</fullName>
    </submittedName>
</protein>
<dbReference type="EMBL" id="NNRM01000039">
    <property type="protein sequence ID" value="OYR23548.1"/>
    <property type="molecule type" value="Genomic_DNA"/>
</dbReference>
<evidence type="ECO:0000313" key="5">
    <source>
        <dbReference type="Proteomes" id="UP000526233"/>
    </source>
</evidence>
<sequence length="183" mass="19201">MADQNTTEVSEATATPKPEQAKAAEKKTPAAKTAPKSKSAAAAAAPVRKLRRYTPEERSSLLAAVGSETAAGKTLKDTLVKLNLSEQTYYNWKNDGQSKAKPAAAKAATKSAPAKASKPKAAAAKAPVSKPSSAKAPATKAPVASDDLKALVSLEAENQRLRKSLAEKLRKENAELRKRLGLN</sequence>
<reference evidence="3 4" key="1">
    <citation type="submission" date="2017-07" db="EMBL/GenBank/DDBJ databases">
        <title>Phylogenetic study on the rhizospheric bacterium Ochrobactrum sp. A44.</title>
        <authorList>
            <person name="Krzyzanowska D.M."/>
            <person name="Ossowicki A."/>
            <person name="Rajewska M."/>
            <person name="Maciag T."/>
            <person name="Kaczynski Z."/>
            <person name="Czerwicka M."/>
            <person name="Jafra S."/>
        </authorList>
    </citation>
    <scope>NUCLEOTIDE SEQUENCE [LARGE SCALE GENOMIC DNA]</scope>
    <source>
        <strain evidence="3 4">CCUG 30717</strain>
    </source>
</reference>
<feature type="region of interest" description="Disordered" evidence="1">
    <location>
        <begin position="1"/>
        <end position="55"/>
    </location>
</feature>
<gene>
    <name evidence="3" type="ORF">CEV34_3552</name>
    <name evidence="2" type="ORF">EHE22_23805</name>
</gene>
<keyword evidence="4" id="KW-1185">Reference proteome</keyword>
<dbReference type="RefSeq" id="WP_007881252.1">
    <property type="nucleotide sequence ID" value="NZ_CAXURC020000003.1"/>
</dbReference>
<feature type="compositionally biased region" description="Low complexity" evidence="1">
    <location>
        <begin position="30"/>
        <end position="46"/>
    </location>
</feature>
<dbReference type="InterPro" id="IPR002514">
    <property type="entry name" value="Transposase_8"/>
</dbReference>
<dbReference type="STRING" id="419475.A8A54_22420"/>
<dbReference type="GO" id="GO:0006313">
    <property type="term" value="P:DNA transposition"/>
    <property type="evidence" value="ECO:0007669"/>
    <property type="project" value="InterPro"/>
</dbReference>